<keyword evidence="3" id="KW-1185">Reference proteome</keyword>
<feature type="compositionally biased region" description="Basic and acidic residues" evidence="1">
    <location>
        <begin position="1"/>
        <end position="12"/>
    </location>
</feature>
<evidence type="ECO:0008006" key="4">
    <source>
        <dbReference type="Google" id="ProtNLM"/>
    </source>
</evidence>
<accession>A0A9X2IVP3</accession>
<dbReference type="RefSeq" id="WP_251947212.1">
    <property type="nucleotide sequence ID" value="NZ_JAMRYM010000085.1"/>
</dbReference>
<sequence>MARRKNEDRPERTPNPMNPFDGKPGLYNRINRAIYSFTGPAHVGIGRPEEPYVAPADPVCPLCGRPMALHEIDRSGERTQLHCPRA</sequence>
<dbReference type="Proteomes" id="UP001155240">
    <property type="component" value="Unassembled WGS sequence"/>
</dbReference>
<comment type="caution">
    <text evidence="2">The sequence shown here is derived from an EMBL/GenBank/DDBJ whole genome shotgun (WGS) entry which is preliminary data.</text>
</comment>
<evidence type="ECO:0000256" key="1">
    <source>
        <dbReference type="SAM" id="MobiDB-lite"/>
    </source>
</evidence>
<name>A0A9X2IVP3_9MICO</name>
<dbReference type="AlphaFoldDB" id="A0A9X2IVP3"/>
<reference evidence="2" key="1">
    <citation type="submission" date="2022-06" db="EMBL/GenBank/DDBJ databases">
        <title>Whole genome shotgun sequencing (WGS) of Rathayibacter sp. ZW T2_19, isolated from stored onions (Allium cepa).</title>
        <authorList>
            <person name="Stoll D.A."/>
            <person name="Huch M."/>
        </authorList>
    </citation>
    <scope>NUCLEOTIDE SEQUENCE</scope>
    <source>
        <strain evidence="2">ZW T2_19</strain>
    </source>
</reference>
<evidence type="ECO:0000313" key="3">
    <source>
        <dbReference type="Proteomes" id="UP001155240"/>
    </source>
</evidence>
<proteinExistence type="predicted"/>
<dbReference type="EMBL" id="JAMRYM010000085">
    <property type="protein sequence ID" value="MCM6763814.1"/>
    <property type="molecule type" value="Genomic_DNA"/>
</dbReference>
<feature type="region of interest" description="Disordered" evidence="1">
    <location>
        <begin position="1"/>
        <end position="25"/>
    </location>
</feature>
<organism evidence="2 3">
    <name type="scientific">Rathayibacter rubneri</name>
    <dbReference type="NCBI Taxonomy" id="2950106"/>
    <lineage>
        <taxon>Bacteria</taxon>
        <taxon>Bacillati</taxon>
        <taxon>Actinomycetota</taxon>
        <taxon>Actinomycetes</taxon>
        <taxon>Micrococcales</taxon>
        <taxon>Microbacteriaceae</taxon>
        <taxon>Rathayibacter</taxon>
    </lineage>
</organism>
<gene>
    <name evidence="2" type="ORF">NB037_15455</name>
</gene>
<protein>
    <recommendedName>
        <fullName evidence="4">Type IV secretion protein Rhs</fullName>
    </recommendedName>
</protein>
<evidence type="ECO:0000313" key="2">
    <source>
        <dbReference type="EMBL" id="MCM6763814.1"/>
    </source>
</evidence>